<keyword evidence="3" id="KW-1185">Reference proteome</keyword>
<protein>
    <submittedName>
        <fullName evidence="2">Uncharacterized protein</fullName>
    </submittedName>
</protein>
<evidence type="ECO:0000313" key="2">
    <source>
        <dbReference type="EMBL" id="KAF2876325.1"/>
    </source>
</evidence>
<sequence>MANSSSHSKPSSRKSFAGSVKASTKKFFFSKFVNARKPKKGASKTPPWLNQEIDWHVAHDLLSSSPPRTTPREKVGREVGPVEELPEEESREPGELGEPDELKRKPSVAFSWVESVFDVQKLKPTSPDETPAVEGVHLVTGPLLINPETSMSMTTLINPEIIMSMTTEVLIGKPSGEKFDVASPISLAEPLE</sequence>
<proteinExistence type="predicted"/>
<gene>
    <name evidence="2" type="ORF">BDV95DRAFT_222849</name>
</gene>
<dbReference type="Proteomes" id="UP000481861">
    <property type="component" value="Unassembled WGS sequence"/>
</dbReference>
<feature type="region of interest" description="Disordered" evidence="1">
    <location>
        <begin position="60"/>
        <end position="104"/>
    </location>
</feature>
<accession>A0A7C8MVW4</accession>
<comment type="caution">
    <text evidence="2">The sequence shown here is derived from an EMBL/GenBank/DDBJ whole genome shotgun (WGS) entry which is preliminary data.</text>
</comment>
<reference evidence="2 3" key="1">
    <citation type="submission" date="2020-01" db="EMBL/GenBank/DDBJ databases">
        <authorList>
            <consortium name="DOE Joint Genome Institute"/>
            <person name="Haridas S."/>
            <person name="Albert R."/>
            <person name="Binder M."/>
            <person name="Bloem J."/>
            <person name="Labutti K."/>
            <person name="Salamov A."/>
            <person name="Andreopoulos B."/>
            <person name="Baker S.E."/>
            <person name="Barry K."/>
            <person name="Bills G."/>
            <person name="Bluhm B.H."/>
            <person name="Cannon C."/>
            <person name="Castanera R."/>
            <person name="Culley D.E."/>
            <person name="Daum C."/>
            <person name="Ezra D."/>
            <person name="Gonzalez J.B."/>
            <person name="Henrissat B."/>
            <person name="Kuo A."/>
            <person name="Liang C."/>
            <person name="Lipzen A."/>
            <person name="Lutzoni F."/>
            <person name="Magnuson J."/>
            <person name="Mondo S."/>
            <person name="Nolan M."/>
            <person name="Ohm R."/>
            <person name="Pangilinan J."/>
            <person name="Park H.-J.H."/>
            <person name="Ramirez L."/>
            <person name="Alfaro M."/>
            <person name="Sun H."/>
            <person name="Tritt A."/>
            <person name="Yoshinaga Y."/>
            <person name="Zwiers L.-H.L."/>
            <person name="Turgeon B.G."/>
            <person name="Goodwin S.B."/>
            <person name="Spatafora J.W."/>
            <person name="Crous P.W."/>
            <person name="Grigoriev I.V."/>
        </authorList>
    </citation>
    <scope>NUCLEOTIDE SEQUENCE [LARGE SCALE GENOMIC DNA]</scope>
    <source>
        <strain evidence="2 3">CBS 611.86</strain>
    </source>
</reference>
<feature type="compositionally biased region" description="Acidic residues" evidence="1">
    <location>
        <begin position="84"/>
        <end position="99"/>
    </location>
</feature>
<evidence type="ECO:0000313" key="3">
    <source>
        <dbReference type="Proteomes" id="UP000481861"/>
    </source>
</evidence>
<dbReference type="AlphaFoldDB" id="A0A7C8MVW4"/>
<evidence type="ECO:0000256" key="1">
    <source>
        <dbReference type="SAM" id="MobiDB-lite"/>
    </source>
</evidence>
<organism evidence="2 3">
    <name type="scientific">Massariosphaeria phaeospora</name>
    <dbReference type="NCBI Taxonomy" id="100035"/>
    <lineage>
        <taxon>Eukaryota</taxon>
        <taxon>Fungi</taxon>
        <taxon>Dikarya</taxon>
        <taxon>Ascomycota</taxon>
        <taxon>Pezizomycotina</taxon>
        <taxon>Dothideomycetes</taxon>
        <taxon>Pleosporomycetidae</taxon>
        <taxon>Pleosporales</taxon>
        <taxon>Pleosporales incertae sedis</taxon>
        <taxon>Massariosphaeria</taxon>
    </lineage>
</organism>
<feature type="region of interest" description="Disordered" evidence="1">
    <location>
        <begin position="1"/>
        <end position="21"/>
    </location>
</feature>
<name>A0A7C8MVW4_9PLEO</name>
<dbReference type="EMBL" id="JAADJZ010000003">
    <property type="protein sequence ID" value="KAF2876325.1"/>
    <property type="molecule type" value="Genomic_DNA"/>
</dbReference>